<dbReference type="Proteomes" id="UP000183983">
    <property type="component" value="Unassembled WGS sequence"/>
</dbReference>
<dbReference type="EMBL" id="FRDA01000003">
    <property type="protein sequence ID" value="SHM79696.1"/>
    <property type="molecule type" value="Genomic_DNA"/>
</dbReference>
<evidence type="ECO:0000313" key="1">
    <source>
        <dbReference type="EMBL" id="SHM79696.1"/>
    </source>
</evidence>
<sequence length="30" mass="3442">MLLDRAKIENAVRTPVIRLGQGHQLTARQR</sequence>
<reference evidence="1 2" key="1">
    <citation type="submission" date="2016-11" db="EMBL/GenBank/DDBJ databases">
        <authorList>
            <person name="Jaros S."/>
            <person name="Januszkiewicz K."/>
            <person name="Wedrychowicz H."/>
        </authorList>
    </citation>
    <scope>NUCLEOTIDE SEQUENCE [LARGE SCALE GENOMIC DNA]</scope>
    <source>
        <strain evidence="1 2">LMG 26898</strain>
    </source>
</reference>
<organism evidence="1 2">
    <name type="scientific">Pseudomonas asturiensis</name>
    <dbReference type="NCBI Taxonomy" id="1190415"/>
    <lineage>
        <taxon>Bacteria</taxon>
        <taxon>Pseudomonadati</taxon>
        <taxon>Pseudomonadota</taxon>
        <taxon>Gammaproteobacteria</taxon>
        <taxon>Pseudomonadales</taxon>
        <taxon>Pseudomonadaceae</taxon>
        <taxon>Pseudomonas</taxon>
    </lineage>
</organism>
<gene>
    <name evidence="1" type="ORF">SAMN05216593_103199</name>
</gene>
<name>A0A1M7LNP0_9PSED</name>
<evidence type="ECO:0000313" key="2">
    <source>
        <dbReference type="Proteomes" id="UP000183983"/>
    </source>
</evidence>
<proteinExistence type="predicted"/>
<accession>A0A1M7LNP0</accession>
<dbReference type="AlphaFoldDB" id="A0A1M7LNP0"/>
<dbReference type="STRING" id="1190415.SAMN05216593_103199"/>
<protein>
    <submittedName>
        <fullName evidence="1">Uncharacterized protein</fullName>
    </submittedName>
</protein>